<organism evidence="4 5">
    <name type="scientific">Cyphellophora europaea (strain CBS 101466)</name>
    <name type="common">Phialophora europaea</name>
    <dbReference type="NCBI Taxonomy" id="1220924"/>
    <lineage>
        <taxon>Eukaryota</taxon>
        <taxon>Fungi</taxon>
        <taxon>Dikarya</taxon>
        <taxon>Ascomycota</taxon>
        <taxon>Pezizomycotina</taxon>
        <taxon>Eurotiomycetes</taxon>
        <taxon>Chaetothyriomycetidae</taxon>
        <taxon>Chaetothyriales</taxon>
        <taxon>Cyphellophoraceae</taxon>
        <taxon>Cyphellophora</taxon>
    </lineage>
</organism>
<evidence type="ECO:0000313" key="4">
    <source>
        <dbReference type="EMBL" id="ETN42683.1"/>
    </source>
</evidence>
<dbReference type="InterPro" id="IPR034737">
    <property type="entry name" value="TCTP"/>
</dbReference>
<comment type="similarity">
    <text evidence="2">Belongs to the TCTP family.</text>
</comment>
<dbReference type="GO" id="GO:0005737">
    <property type="term" value="C:cytoplasm"/>
    <property type="evidence" value="ECO:0007669"/>
    <property type="project" value="TreeGrafter"/>
</dbReference>
<gene>
    <name evidence="4" type="ORF">HMPREF1541_01840</name>
</gene>
<dbReference type="RefSeq" id="XP_008714419.1">
    <property type="nucleotide sequence ID" value="XM_008716197.1"/>
</dbReference>
<dbReference type="AlphaFoldDB" id="W2S3R1"/>
<feature type="domain" description="TCTP" evidence="3">
    <location>
        <begin position="1"/>
        <end position="174"/>
    </location>
</feature>
<dbReference type="STRING" id="1220924.W2S3R1"/>
<dbReference type="FunCoup" id="W2S3R1">
    <property type="interactions" value="859"/>
</dbReference>
<evidence type="ECO:0000256" key="1">
    <source>
        <dbReference type="ARBA" id="ARBA00014759"/>
    </source>
</evidence>
<name>W2S3R1_CYPE1</name>
<evidence type="ECO:0000256" key="2">
    <source>
        <dbReference type="PROSITE-ProRule" id="PRU01133"/>
    </source>
</evidence>
<dbReference type="PRINTS" id="PR01653">
    <property type="entry name" value="TCTPROTEIN"/>
</dbReference>
<dbReference type="InterPro" id="IPR011057">
    <property type="entry name" value="Mss4-like_sf"/>
</dbReference>
<dbReference type="GO" id="GO:0005509">
    <property type="term" value="F:calcium ion binding"/>
    <property type="evidence" value="ECO:0007669"/>
    <property type="project" value="TreeGrafter"/>
</dbReference>
<keyword evidence="5" id="KW-1185">Reference proteome</keyword>
<evidence type="ECO:0000259" key="3">
    <source>
        <dbReference type="PROSITE" id="PS51797"/>
    </source>
</evidence>
<dbReference type="InterPro" id="IPR018105">
    <property type="entry name" value="Translational_control_tumour_p"/>
</dbReference>
<protein>
    <recommendedName>
        <fullName evidence="1">Translationally-controlled tumor protein homolog</fullName>
    </recommendedName>
</protein>
<dbReference type="Pfam" id="PF00838">
    <property type="entry name" value="TCTP"/>
    <property type="match status" value="1"/>
</dbReference>
<dbReference type="InterPro" id="IPR011323">
    <property type="entry name" value="Mss4/transl-control_tumour"/>
</dbReference>
<dbReference type="InParanoid" id="W2S3R1"/>
<dbReference type="eggNOG" id="KOG1727">
    <property type="taxonomic scope" value="Eukaryota"/>
</dbReference>
<dbReference type="EMBL" id="KB822718">
    <property type="protein sequence ID" value="ETN42683.1"/>
    <property type="molecule type" value="Genomic_DNA"/>
</dbReference>
<dbReference type="PANTHER" id="PTHR11991">
    <property type="entry name" value="TRANSLATIONALLY CONTROLLED TUMOR PROTEIN-RELATED"/>
    <property type="match status" value="1"/>
</dbReference>
<dbReference type="Gene3D" id="2.170.150.10">
    <property type="entry name" value="Metal Binding Protein, Guanine Nucleotide Exchange Factor, Chain A"/>
    <property type="match status" value="1"/>
</dbReference>
<accession>W2S3R1</accession>
<dbReference type="VEuPathDB" id="FungiDB:HMPREF1541_01840"/>
<dbReference type="HOGENOM" id="CLU_095877_0_1_1"/>
<dbReference type="Proteomes" id="UP000030752">
    <property type="component" value="Unassembled WGS sequence"/>
</dbReference>
<dbReference type="GeneID" id="19969179"/>
<proteinExistence type="inferred from homology"/>
<evidence type="ECO:0000313" key="5">
    <source>
        <dbReference type="Proteomes" id="UP000030752"/>
    </source>
</evidence>
<sequence length="174" mass="19537">MIIYKDLISGDEIISDVYKVTDVGSGLWEYDGKMVKKGAENFVLEGANPSAEGEDADEGGAEGGVEQVIDFVDDFRYNKIDGLDKKAYMGDVKRYMKALTKKMEEVGKSKDEVKEFQTGAQEGIKKIIANFKDYDVYKGESLDDDSMYILVNFREDGVTPFATIWKHGLKEEKV</sequence>
<dbReference type="PROSITE" id="PS51797">
    <property type="entry name" value="TCTP_3"/>
    <property type="match status" value="1"/>
</dbReference>
<dbReference type="PANTHER" id="PTHR11991:SF0">
    <property type="entry name" value="TRANSLATIONALLY-CONTROLLED TUMOR PROTEIN"/>
    <property type="match status" value="1"/>
</dbReference>
<dbReference type="SUPFAM" id="SSF51316">
    <property type="entry name" value="Mss4-like"/>
    <property type="match status" value="1"/>
</dbReference>
<dbReference type="InterPro" id="IPR018103">
    <property type="entry name" value="Translation_control_tumour_CS"/>
</dbReference>
<dbReference type="PROSITE" id="PS01002">
    <property type="entry name" value="TCTP_1"/>
    <property type="match status" value="1"/>
</dbReference>
<reference evidence="4 5" key="1">
    <citation type="submission" date="2013-03" db="EMBL/GenBank/DDBJ databases">
        <title>The Genome Sequence of Phialophora europaea CBS 101466.</title>
        <authorList>
            <consortium name="The Broad Institute Genomics Platform"/>
            <person name="Cuomo C."/>
            <person name="de Hoog S."/>
            <person name="Gorbushina A."/>
            <person name="Walker B."/>
            <person name="Young S.K."/>
            <person name="Zeng Q."/>
            <person name="Gargeya S."/>
            <person name="Fitzgerald M."/>
            <person name="Haas B."/>
            <person name="Abouelleil A."/>
            <person name="Allen A.W."/>
            <person name="Alvarado L."/>
            <person name="Arachchi H.M."/>
            <person name="Berlin A.M."/>
            <person name="Chapman S.B."/>
            <person name="Gainer-Dewar J."/>
            <person name="Goldberg J."/>
            <person name="Griggs A."/>
            <person name="Gujja S."/>
            <person name="Hansen M."/>
            <person name="Howarth C."/>
            <person name="Imamovic A."/>
            <person name="Ireland A."/>
            <person name="Larimer J."/>
            <person name="McCowan C."/>
            <person name="Murphy C."/>
            <person name="Pearson M."/>
            <person name="Poon T.W."/>
            <person name="Priest M."/>
            <person name="Roberts A."/>
            <person name="Saif S."/>
            <person name="Shea T."/>
            <person name="Sisk P."/>
            <person name="Sykes S."/>
            <person name="Wortman J."/>
            <person name="Nusbaum C."/>
            <person name="Birren B."/>
        </authorList>
    </citation>
    <scope>NUCLEOTIDE SEQUENCE [LARGE SCALE GENOMIC DNA]</scope>
    <source>
        <strain evidence="4 5">CBS 101466</strain>
    </source>
</reference>
<dbReference type="OrthoDB" id="10248936at2759"/>